<feature type="compositionally biased region" description="Basic and acidic residues" evidence="1">
    <location>
        <begin position="421"/>
        <end position="440"/>
    </location>
</feature>
<feature type="compositionally biased region" description="Basic residues" evidence="1">
    <location>
        <begin position="554"/>
        <end position="572"/>
    </location>
</feature>
<feature type="region of interest" description="Disordered" evidence="1">
    <location>
        <begin position="192"/>
        <end position="250"/>
    </location>
</feature>
<evidence type="ECO:0000256" key="1">
    <source>
        <dbReference type="SAM" id="MobiDB-lite"/>
    </source>
</evidence>
<dbReference type="WBParaSite" id="EEL_0000915601-mRNA-1">
    <property type="protein sequence ID" value="EEL_0000915601-mRNA-1"/>
    <property type="gene ID" value="EEL_0000915601"/>
</dbReference>
<feature type="compositionally biased region" description="Basic and acidic residues" evidence="1">
    <location>
        <begin position="518"/>
        <end position="553"/>
    </location>
</feature>
<feature type="region of interest" description="Disordered" evidence="1">
    <location>
        <begin position="410"/>
        <end position="670"/>
    </location>
</feature>
<feature type="compositionally biased region" description="Low complexity" evidence="1">
    <location>
        <begin position="469"/>
        <end position="480"/>
    </location>
</feature>
<dbReference type="InterPro" id="IPR031937">
    <property type="entry name" value="PNISR"/>
</dbReference>
<proteinExistence type="predicted"/>
<evidence type="ECO:0000313" key="3">
    <source>
        <dbReference type="WBParaSite" id="EEL_0000915601-mRNA-1"/>
    </source>
</evidence>
<dbReference type="Pfam" id="PF15996">
    <property type="entry name" value="PNISR"/>
    <property type="match status" value="1"/>
</dbReference>
<name>A0A0R3S336_9BILA</name>
<feature type="compositionally biased region" description="Basic and acidic residues" evidence="1">
    <location>
        <begin position="265"/>
        <end position="288"/>
    </location>
</feature>
<protein>
    <submittedName>
        <fullName evidence="3">Arginine/serine-rich protein PNISR</fullName>
    </submittedName>
</protein>
<organism evidence="2 3">
    <name type="scientific">Elaeophora elaphi</name>
    <dbReference type="NCBI Taxonomy" id="1147741"/>
    <lineage>
        <taxon>Eukaryota</taxon>
        <taxon>Metazoa</taxon>
        <taxon>Ecdysozoa</taxon>
        <taxon>Nematoda</taxon>
        <taxon>Chromadorea</taxon>
        <taxon>Rhabditida</taxon>
        <taxon>Spirurina</taxon>
        <taxon>Spiruromorpha</taxon>
        <taxon>Filarioidea</taxon>
        <taxon>Onchocercidae</taxon>
        <taxon>Elaeophora</taxon>
    </lineage>
</organism>
<dbReference type="AlphaFoldDB" id="A0A0R3S336"/>
<reference evidence="3" key="1">
    <citation type="submission" date="2017-02" db="UniProtKB">
        <authorList>
            <consortium name="WormBaseParasite"/>
        </authorList>
    </citation>
    <scope>IDENTIFICATION</scope>
</reference>
<feature type="compositionally biased region" description="Basic residues" evidence="1">
    <location>
        <begin position="613"/>
        <end position="637"/>
    </location>
</feature>
<keyword evidence="2" id="KW-1185">Reference proteome</keyword>
<feature type="region of interest" description="Disordered" evidence="1">
    <location>
        <begin position="36"/>
        <end position="73"/>
    </location>
</feature>
<feature type="compositionally biased region" description="Pro residues" evidence="1">
    <location>
        <begin position="49"/>
        <end position="67"/>
    </location>
</feature>
<accession>A0A0R3S336</accession>
<dbReference type="PANTHER" id="PTHR31518">
    <property type="entry name" value="ARGININE/SERINE-RICH PROTEIN PNISR"/>
    <property type="match status" value="1"/>
</dbReference>
<sequence length="670" mass="75422">MAENNAKWLDASYYQNMPNSEVNWAQLAQKWMQMRDAGEVPPATSGDSIPPPPNKELIPSHPPPAPDGLPVNGSFLPPGGYLPTIPVDANFATPSPCWMPPLPPNNFVPPGGGAFPPFMPPVPPWMGVTPVPPGPFPPAPPYGDGKPSVDEEEGGEASFLCHFLLILNIFYSIFCVQIFQLYSHYYKEWEEKQKSGRRDNDSDDSETVPEGAMAHWLKPGPGWAPPPNWYHPSRRDSPSNSHSMPFIDQQTRKTLPAWIREGLEKAEQERQKKQTKEAKLRAAEEAAKAHRASKGLGKFDSDSSEDENGTEDTKERIKLDEEPVFLQKKKLEKHHEQSAKDIAEIDYRTEEETREDALMLLRRFMTEILLETTDDELSRIAKEQIEIAKRSAQPKVLAQSSALAALCTLGAESDDESSEEADVKQWDESTNKAKGEELPKKSSTSTSAGGNGGGNEDEALFNMPLLPVSSGAKSKAKLSSNDGFSSTESSQGVEKKKTAVQGKKNGDDGSSRVALSKNESDACKEIGRKKFDSNNDGGNKKDKKEKHIGESKKQHQRKKSRSRERPKKRRRGNSKEGSTKKDTDHALDASDSDKSGSRTPERYRRRSSSRESYHKRRRSRSHKRLRSRSRSRTKRSRRFEERRNSRSRSRERRRSGERHHRDRYSRRSRS</sequence>
<dbReference type="STRING" id="1147741.A0A0R3S336"/>
<feature type="compositionally biased region" description="Basic residues" evidence="1">
    <location>
        <begin position="645"/>
        <end position="670"/>
    </location>
</feature>
<feature type="region of interest" description="Disordered" evidence="1">
    <location>
        <begin position="265"/>
        <end position="317"/>
    </location>
</feature>
<feature type="compositionally biased region" description="Polar residues" evidence="1">
    <location>
        <begin position="238"/>
        <end position="250"/>
    </location>
</feature>
<evidence type="ECO:0000313" key="2">
    <source>
        <dbReference type="Proteomes" id="UP000050640"/>
    </source>
</evidence>
<dbReference type="Proteomes" id="UP000050640">
    <property type="component" value="Unplaced"/>
</dbReference>
<feature type="compositionally biased region" description="Basic and acidic residues" evidence="1">
    <location>
        <begin position="573"/>
        <end position="612"/>
    </location>
</feature>
<feature type="compositionally biased region" description="Polar residues" evidence="1">
    <location>
        <begin position="481"/>
        <end position="492"/>
    </location>
</feature>